<protein>
    <submittedName>
        <fullName evidence="2">Uncharacterized protein</fullName>
    </submittedName>
</protein>
<accession>A0ABN2C8B3</accession>
<keyword evidence="1" id="KW-0732">Signal</keyword>
<comment type="caution">
    <text evidence="2">The sequence shown here is derived from an EMBL/GenBank/DDBJ whole genome shotgun (WGS) entry which is preliminary data.</text>
</comment>
<reference evidence="2 3" key="1">
    <citation type="journal article" date="2019" name="Int. J. Syst. Evol. Microbiol.">
        <title>The Global Catalogue of Microorganisms (GCM) 10K type strain sequencing project: providing services to taxonomists for standard genome sequencing and annotation.</title>
        <authorList>
            <consortium name="The Broad Institute Genomics Platform"/>
            <consortium name="The Broad Institute Genome Sequencing Center for Infectious Disease"/>
            <person name="Wu L."/>
            <person name="Ma J."/>
        </authorList>
    </citation>
    <scope>NUCLEOTIDE SEQUENCE [LARGE SCALE GENOMIC DNA]</scope>
    <source>
        <strain evidence="2 3">JCM 14969</strain>
    </source>
</reference>
<keyword evidence="3" id="KW-1185">Reference proteome</keyword>
<evidence type="ECO:0000313" key="2">
    <source>
        <dbReference type="EMBL" id="GAA1552636.1"/>
    </source>
</evidence>
<feature type="signal peptide" evidence="1">
    <location>
        <begin position="1"/>
        <end position="26"/>
    </location>
</feature>
<evidence type="ECO:0000256" key="1">
    <source>
        <dbReference type="SAM" id="SignalP"/>
    </source>
</evidence>
<sequence length="342" mass="37082">MIRNLVAVAATATLLVTALPATQAAAAGPTSRASCTKQVLNLPADSLPGSSKARTADPSGRYILGEANREGRMHGQAVLWVDGVPRWLASQPEGESFAYSVIKGGLVLGTTSSETRTDYWIYSVETDSYRILELPGNLQIYLLTGMNQNQDILGTAWDETLGEQVPFVWPAGGQPRLLPKPSGQVVYAMDDISDDGLVIGRLYLPDGRHTSYLWTSWNAEPTRLSGVRQKTVWARDIEGRWIAGQETDGDNTTGLIWNTQHPRIVKLEDGVIDLNSSRDAATAGLFGPLGDYPSTIIKSDGTKITFPEGTLLEHIFERGTQWTAAGYDVSSGVLEPIVYACE</sequence>
<evidence type="ECO:0000313" key="3">
    <source>
        <dbReference type="Proteomes" id="UP001500393"/>
    </source>
</evidence>
<dbReference type="EMBL" id="BAAAOS010000005">
    <property type="protein sequence ID" value="GAA1552636.1"/>
    <property type="molecule type" value="Genomic_DNA"/>
</dbReference>
<feature type="chain" id="PRO_5046964298" evidence="1">
    <location>
        <begin position="27"/>
        <end position="342"/>
    </location>
</feature>
<proteinExistence type="predicted"/>
<gene>
    <name evidence="2" type="ORF">GCM10009789_02790</name>
</gene>
<dbReference type="RefSeq" id="WP_344208846.1">
    <property type="nucleotide sequence ID" value="NZ_BAAAOS010000005.1"/>
</dbReference>
<name>A0ABN2C8B3_9ACTN</name>
<organism evidence="2 3">
    <name type="scientific">Kribbella sancticallisti</name>
    <dbReference type="NCBI Taxonomy" id="460087"/>
    <lineage>
        <taxon>Bacteria</taxon>
        <taxon>Bacillati</taxon>
        <taxon>Actinomycetota</taxon>
        <taxon>Actinomycetes</taxon>
        <taxon>Propionibacteriales</taxon>
        <taxon>Kribbellaceae</taxon>
        <taxon>Kribbella</taxon>
    </lineage>
</organism>
<dbReference type="Proteomes" id="UP001500393">
    <property type="component" value="Unassembled WGS sequence"/>
</dbReference>